<keyword evidence="7" id="KW-0520">NAD</keyword>
<reference evidence="9 10" key="1">
    <citation type="submission" date="2012-12" db="EMBL/GenBank/DDBJ databases">
        <title>Novel taxa of Listeriaceae from agricultural environments in the United States.</title>
        <authorList>
            <person name="den Bakker H.C."/>
            <person name="Allred A."/>
            <person name="Warchocki S."/>
            <person name="Wright E.M."/>
            <person name="Burrell A."/>
            <person name="Nightingale K.K."/>
            <person name="Kephart D."/>
            <person name="Wiedmann M."/>
        </authorList>
    </citation>
    <scope>NUCLEOTIDE SEQUENCE [LARGE SCALE GENOMIC DNA]</scope>
    <source>
        <strain evidence="9 10">FSL F6-1037</strain>
    </source>
</reference>
<gene>
    <name evidence="9" type="ORF">BCAMP_04869</name>
</gene>
<dbReference type="PANTHER" id="PTHR43821">
    <property type="entry name" value="NAD(P)H NITROREDUCTASE YDJA-RELATED"/>
    <property type="match status" value="1"/>
</dbReference>
<evidence type="ECO:0000256" key="3">
    <source>
        <dbReference type="ARBA" id="ARBA00022630"/>
    </source>
</evidence>
<evidence type="ECO:0000259" key="8">
    <source>
        <dbReference type="Pfam" id="PF00881"/>
    </source>
</evidence>
<dbReference type="SUPFAM" id="SSF55469">
    <property type="entry name" value="FMN-dependent nitroreductase-like"/>
    <property type="match status" value="1"/>
</dbReference>
<dbReference type="Proteomes" id="UP000019243">
    <property type="component" value="Unassembled WGS sequence"/>
</dbReference>
<dbReference type="EMBL" id="AODH01000017">
    <property type="protein sequence ID" value="EUJ40538.1"/>
    <property type="molecule type" value="Genomic_DNA"/>
</dbReference>
<protein>
    <submittedName>
        <fullName evidence="9">Nitroreductase</fullName>
    </submittedName>
</protein>
<evidence type="ECO:0000256" key="4">
    <source>
        <dbReference type="ARBA" id="ARBA00022643"/>
    </source>
</evidence>
<keyword evidence="6" id="KW-0560">Oxidoreductase</keyword>
<dbReference type="InterPro" id="IPR026021">
    <property type="entry name" value="YdjA-like"/>
</dbReference>
<dbReference type="PATRIC" id="fig|1265861.3.peg.962"/>
<organism evidence="9 10">
    <name type="scientific">Brochothrix campestris FSL F6-1037</name>
    <dbReference type="NCBI Taxonomy" id="1265861"/>
    <lineage>
        <taxon>Bacteria</taxon>
        <taxon>Bacillati</taxon>
        <taxon>Bacillota</taxon>
        <taxon>Bacilli</taxon>
        <taxon>Bacillales</taxon>
        <taxon>Listeriaceae</taxon>
        <taxon>Brochothrix</taxon>
    </lineage>
</organism>
<dbReference type="STRING" id="1265861.BCAMP_04869"/>
<evidence type="ECO:0000256" key="7">
    <source>
        <dbReference type="ARBA" id="ARBA00023027"/>
    </source>
</evidence>
<keyword evidence="10" id="KW-1185">Reference proteome</keyword>
<dbReference type="InterPro" id="IPR029479">
    <property type="entry name" value="Nitroreductase"/>
</dbReference>
<accession>W7D5I8</accession>
<dbReference type="Gene3D" id="3.40.109.10">
    <property type="entry name" value="NADH Oxidase"/>
    <property type="match status" value="1"/>
</dbReference>
<feature type="domain" description="Nitroreductase" evidence="8">
    <location>
        <begin position="10"/>
        <end position="154"/>
    </location>
</feature>
<comment type="similarity">
    <text evidence="2">Belongs to the nitroreductase family.</text>
</comment>
<evidence type="ECO:0000256" key="1">
    <source>
        <dbReference type="ARBA" id="ARBA00001917"/>
    </source>
</evidence>
<dbReference type="RefSeq" id="WP_051456883.1">
    <property type="nucleotide sequence ID" value="NZ_AODH01000017.1"/>
</dbReference>
<evidence type="ECO:0000313" key="10">
    <source>
        <dbReference type="Proteomes" id="UP000019243"/>
    </source>
</evidence>
<evidence type="ECO:0000256" key="6">
    <source>
        <dbReference type="ARBA" id="ARBA00023002"/>
    </source>
</evidence>
<dbReference type="Pfam" id="PF00881">
    <property type="entry name" value="Nitroreductase"/>
    <property type="match status" value="1"/>
</dbReference>
<keyword evidence="3" id="KW-0285">Flavoprotein</keyword>
<dbReference type="InterPro" id="IPR052530">
    <property type="entry name" value="NAD(P)H_nitroreductase"/>
</dbReference>
<evidence type="ECO:0000256" key="5">
    <source>
        <dbReference type="ARBA" id="ARBA00022857"/>
    </source>
</evidence>
<dbReference type="AlphaFoldDB" id="W7D5I8"/>
<name>W7D5I8_9LIST</name>
<dbReference type="OrthoDB" id="9804207at2"/>
<proteinExistence type="inferred from homology"/>
<keyword evidence="4" id="KW-0288">FMN</keyword>
<comment type="cofactor">
    <cofactor evidence="1">
        <name>FMN</name>
        <dbReference type="ChEBI" id="CHEBI:58210"/>
    </cofactor>
</comment>
<evidence type="ECO:0000256" key="2">
    <source>
        <dbReference type="ARBA" id="ARBA00007118"/>
    </source>
</evidence>
<dbReference type="PANTHER" id="PTHR43821:SF1">
    <property type="entry name" value="NAD(P)H NITROREDUCTASE YDJA-RELATED"/>
    <property type="match status" value="1"/>
</dbReference>
<comment type="caution">
    <text evidence="9">The sequence shown here is derived from an EMBL/GenBank/DDBJ whole genome shotgun (WGS) entry which is preliminary data.</text>
</comment>
<dbReference type="GO" id="GO:0016491">
    <property type="term" value="F:oxidoreductase activity"/>
    <property type="evidence" value="ECO:0007669"/>
    <property type="project" value="UniProtKB-KW"/>
</dbReference>
<dbReference type="CDD" id="cd02135">
    <property type="entry name" value="YdjA-like"/>
    <property type="match status" value="1"/>
</dbReference>
<evidence type="ECO:0000313" key="9">
    <source>
        <dbReference type="EMBL" id="EUJ40538.1"/>
    </source>
</evidence>
<sequence>MTKVDLEQLIKTRRSVSAFSTTPVPSTEIEELLETAVWVPNHRLTQPWRFEYYTNDAIAKVAAAAFPDKSGKKYEKLMSLPGILLVINTTHEDAGVALEDTEATAALTQTFALLAWANNIGTAWKTPGYINSDSFKTTLNIASNERVMALVHVGTPEGELKPGRERKPAADVFTVITK</sequence>
<keyword evidence="5" id="KW-0521">NADP</keyword>
<dbReference type="InterPro" id="IPR000415">
    <property type="entry name" value="Nitroreductase-like"/>
</dbReference>